<evidence type="ECO:0000256" key="2">
    <source>
        <dbReference type="ARBA" id="ARBA00023015"/>
    </source>
</evidence>
<dbReference type="InterPro" id="IPR036390">
    <property type="entry name" value="WH_DNA-bd_sf"/>
</dbReference>
<dbReference type="PROSITE" id="PS50931">
    <property type="entry name" value="HTH_LYSR"/>
    <property type="match status" value="1"/>
</dbReference>
<comment type="caution">
    <text evidence="6">The sequence shown here is derived from an EMBL/GenBank/DDBJ whole genome shotgun (WGS) entry which is preliminary data.</text>
</comment>
<dbReference type="SUPFAM" id="SSF46785">
    <property type="entry name" value="Winged helix' DNA-binding domain"/>
    <property type="match status" value="1"/>
</dbReference>
<dbReference type="PANTHER" id="PTHR30537">
    <property type="entry name" value="HTH-TYPE TRANSCRIPTIONAL REGULATOR"/>
    <property type="match status" value="1"/>
</dbReference>
<dbReference type="Gene3D" id="1.10.10.10">
    <property type="entry name" value="Winged helix-like DNA-binding domain superfamily/Winged helix DNA-binding domain"/>
    <property type="match status" value="1"/>
</dbReference>
<keyword evidence="2" id="KW-0805">Transcription regulation</keyword>
<feature type="domain" description="HTH lysR-type" evidence="5">
    <location>
        <begin position="1"/>
        <end position="59"/>
    </location>
</feature>
<dbReference type="Gene3D" id="3.40.190.290">
    <property type="match status" value="1"/>
</dbReference>
<dbReference type="Proteomes" id="UP001207294">
    <property type="component" value="Unassembled WGS sequence"/>
</dbReference>
<dbReference type="RefSeq" id="WP_263942937.1">
    <property type="nucleotide sequence ID" value="NZ_JAOXMH010000012.1"/>
</dbReference>
<evidence type="ECO:0000313" key="6">
    <source>
        <dbReference type="EMBL" id="MCV4375699.1"/>
    </source>
</evidence>
<protein>
    <submittedName>
        <fullName evidence="6">LysR family transcriptional regulator</fullName>
    </submittedName>
</protein>
<dbReference type="Pfam" id="PF03466">
    <property type="entry name" value="LysR_substrate"/>
    <property type="match status" value="1"/>
</dbReference>
<evidence type="ECO:0000256" key="1">
    <source>
        <dbReference type="ARBA" id="ARBA00009437"/>
    </source>
</evidence>
<dbReference type="EMBL" id="JAOXML010000002">
    <property type="protein sequence ID" value="MCV4375699.1"/>
    <property type="molecule type" value="Genomic_DNA"/>
</dbReference>
<keyword evidence="4" id="KW-0804">Transcription</keyword>
<evidence type="ECO:0000313" key="7">
    <source>
        <dbReference type="Proteomes" id="UP001207294"/>
    </source>
</evidence>
<accession>A0ABT3BS81</accession>
<organism evidence="6 7">
    <name type="scientific">Pseudomonas capsici</name>
    <dbReference type="NCBI Taxonomy" id="2810614"/>
    <lineage>
        <taxon>Bacteria</taxon>
        <taxon>Pseudomonadati</taxon>
        <taxon>Pseudomonadota</taxon>
        <taxon>Gammaproteobacteria</taxon>
        <taxon>Pseudomonadales</taxon>
        <taxon>Pseudomonadaceae</taxon>
        <taxon>Pseudomonas</taxon>
    </lineage>
</organism>
<dbReference type="CDD" id="cd08422">
    <property type="entry name" value="PBP2_CrgA_like"/>
    <property type="match status" value="1"/>
</dbReference>
<name>A0ABT3BS81_9PSED</name>
<dbReference type="InterPro" id="IPR058163">
    <property type="entry name" value="LysR-type_TF_proteobact-type"/>
</dbReference>
<proteinExistence type="inferred from homology"/>
<dbReference type="InterPro" id="IPR000847">
    <property type="entry name" value="LysR_HTH_N"/>
</dbReference>
<evidence type="ECO:0000259" key="5">
    <source>
        <dbReference type="PROSITE" id="PS50931"/>
    </source>
</evidence>
<keyword evidence="7" id="KW-1185">Reference proteome</keyword>
<dbReference type="PANTHER" id="PTHR30537:SF35">
    <property type="entry name" value="TRANSCRIPTIONAL REGULATORY PROTEIN"/>
    <property type="match status" value="1"/>
</dbReference>
<gene>
    <name evidence="6" type="ORF">OH718_03715</name>
</gene>
<sequence>MDRLTAMRVFVEIADRGSMSATAEALDMSRPMISRYLESLEAWLGVRLLHRTTRKLTLTDAGFKALRTCREMVALADDVHLEASQEGEVQGRLRLTSTPSFAQAQLTAAIVDFQALYPRLEIDLVMLDRRVDLVQDRIDLAIRLSNRIDEGLVARKLTVCHSVLCASPAYLKRSGTPKGPQDLNAHRFITHSNGFAPSYNLRKGDEVTTVEAQGTLTANETSIVRAAALAGAGIAMLPTYYVGEELARGTLEVVLPTYELDTMNIQAVYLSRRHQPLPLRLLIDFFVARFGGDVAPWDRERTSLR</sequence>
<dbReference type="Pfam" id="PF00126">
    <property type="entry name" value="HTH_1"/>
    <property type="match status" value="1"/>
</dbReference>
<dbReference type="InterPro" id="IPR005119">
    <property type="entry name" value="LysR_subst-bd"/>
</dbReference>
<evidence type="ECO:0000256" key="3">
    <source>
        <dbReference type="ARBA" id="ARBA00023125"/>
    </source>
</evidence>
<keyword evidence="3" id="KW-0238">DNA-binding</keyword>
<reference evidence="6 7" key="1">
    <citation type="submission" date="2022-10" db="EMBL/GenBank/DDBJ databases">
        <title>Characterization of Pseudomonas capsici strains from pepper and tomato in Georgia.</title>
        <authorList>
            <person name="Zhao M."/>
            <person name="Dutta B."/>
        </authorList>
    </citation>
    <scope>NUCLEOTIDE SEQUENCE [LARGE SCALE GENOMIC DNA]</scope>
    <source>
        <strain evidence="6 7">Pc20-5</strain>
    </source>
</reference>
<evidence type="ECO:0000256" key="4">
    <source>
        <dbReference type="ARBA" id="ARBA00023163"/>
    </source>
</evidence>
<comment type="similarity">
    <text evidence="1">Belongs to the LysR transcriptional regulatory family.</text>
</comment>
<dbReference type="InterPro" id="IPR036388">
    <property type="entry name" value="WH-like_DNA-bd_sf"/>
</dbReference>
<dbReference type="SUPFAM" id="SSF53850">
    <property type="entry name" value="Periplasmic binding protein-like II"/>
    <property type="match status" value="1"/>
</dbReference>